<proteinExistence type="predicted"/>
<reference evidence="1 2" key="1">
    <citation type="submission" date="2020-12" db="EMBL/GenBank/DDBJ databases">
        <authorList>
            <person name="Zheng R.K."/>
            <person name="Sun C.M."/>
        </authorList>
    </citation>
    <scope>NUCLEOTIDE SEQUENCE [LARGE SCALE GENOMIC DNA]</scope>
    <source>
        <strain evidence="1 2">ZRK001</strain>
    </source>
</reference>
<evidence type="ECO:0000313" key="1">
    <source>
        <dbReference type="EMBL" id="QQM29057.1"/>
    </source>
</evidence>
<dbReference type="Proteomes" id="UP000596083">
    <property type="component" value="Chromosome"/>
</dbReference>
<dbReference type="NCBIfam" id="TIGR01635">
    <property type="entry name" value="tail_comp_S"/>
    <property type="match status" value="1"/>
</dbReference>
<protein>
    <submittedName>
        <fullName evidence="1">Phage virion morphogenesis protein</fullName>
    </submittedName>
</protein>
<dbReference type="AlphaFoldDB" id="A0A7T7KJW1"/>
<dbReference type="RefSeq" id="WP_200333774.1">
    <property type="nucleotide sequence ID" value="NZ_CP066786.1"/>
</dbReference>
<dbReference type="KEGG" id="mlut:JET14_11975"/>
<accession>A0A7T7KJW1</accession>
<dbReference type="InterPro" id="IPR006522">
    <property type="entry name" value="Phage_virion_morphogenesis"/>
</dbReference>
<name>A0A7T7KJW1_9HYPH</name>
<dbReference type="Pfam" id="PF05069">
    <property type="entry name" value="Phage_tail_S"/>
    <property type="match status" value="1"/>
</dbReference>
<gene>
    <name evidence="1" type="ORF">JET14_11975</name>
</gene>
<evidence type="ECO:0000313" key="2">
    <source>
        <dbReference type="Proteomes" id="UP000596083"/>
    </source>
</evidence>
<organism evidence="1 2">
    <name type="scientific">Martelella lutilitoris</name>
    <dbReference type="NCBI Taxonomy" id="2583532"/>
    <lineage>
        <taxon>Bacteria</taxon>
        <taxon>Pseudomonadati</taxon>
        <taxon>Pseudomonadota</taxon>
        <taxon>Alphaproteobacteria</taxon>
        <taxon>Hyphomicrobiales</taxon>
        <taxon>Aurantimonadaceae</taxon>
        <taxon>Martelella</taxon>
    </lineage>
</organism>
<sequence>MTGISYRLDITNAEVRARLAELTGLMDRPEGFYRNVGEYLQNATQDNFEREAAPDGKPWKRLKDRTVKERERRGLTPIRILRARGRLAGSINYAATADEVRIGSPMPYAAIHQLGGDITIPAHTRTIYQHYDARTDTLDQRFRKKSRSNFARDVTVGSYTVHIPAREYLGVGADDQVAIIAIAERWLETE</sequence>
<dbReference type="EMBL" id="CP066786">
    <property type="protein sequence ID" value="QQM29057.1"/>
    <property type="molecule type" value="Genomic_DNA"/>
</dbReference>